<dbReference type="Proteomes" id="UP001597055">
    <property type="component" value="Unassembled WGS sequence"/>
</dbReference>
<proteinExistence type="predicted"/>
<evidence type="ECO:0000313" key="2">
    <source>
        <dbReference type="EMBL" id="MFD0791014.1"/>
    </source>
</evidence>
<gene>
    <name evidence="2" type="ORF">ACFQ0P_11445</name>
</gene>
<evidence type="ECO:0000256" key="1">
    <source>
        <dbReference type="SAM" id="Phobius"/>
    </source>
</evidence>
<keyword evidence="1" id="KW-0812">Transmembrane</keyword>
<evidence type="ECO:0008006" key="4">
    <source>
        <dbReference type="Google" id="ProtNLM"/>
    </source>
</evidence>
<evidence type="ECO:0000313" key="3">
    <source>
        <dbReference type="Proteomes" id="UP001597055"/>
    </source>
</evidence>
<feature type="transmembrane region" description="Helical" evidence="1">
    <location>
        <begin position="111"/>
        <end position="130"/>
    </location>
</feature>
<organism evidence="2 3">
    <name type="scientific">Microbacterium insulae</name>
    <dbReference type="NCBI Taxonomy" id="483014"/>
    <lineage>
        <taxon>Bacteria</taxon>
        <taxon>Bacillati</taxon>
        <taxon>Actinomycetota</taxon>
        <taxon>Actinomycetes</taxon>
        <taxon>Micrococcales</taxon>
        <taxon>Microbacteriaceae</taxon>
        <taxon>Microbacterium</taxon>
    </lineage>
</organism>
<dbReference type="RefSeq" id="WP_204978824.1">
    <property type="nucleotide sequence ID" value="NZ_JBHTII010000001.1"/>
</dbReference>
<keyword evidence="1" id="KW-0472">Membrane</keyword>
<feature type="transmembrane region" description="Helical" evidence="1">
    <location>
        <begin position="72"/>
        <end position="91"/>
    </location>
</feature>
<feature type="transmembrane region" description="Helical" evidence="1">
    <location>
        <begin position="32"/>
        <end position="51"/>
    </location>
</feature>
<reference evidence="3" key="1">
    <citation type="journal article" date="2019" name="Int. J. Syst. Evol. Microbiol.">
        <title>The Global Catalogue of Microorganisms (GCM) 10K type strain sequencing project: providing services to taxonomists for standard genome sequencing and annotation.</title>
        <authorList>
            <consortium name="The Broad Institute Genomics Platform"/>
            <consortium name="The Broad Institute Genome Sequencing Center for Infectious Disease"/>
            <person name="Wu L."/>
            <person name="Ma J."/>
        </authorList>
    </citation>
    <scope>NUCLEOTIDE SEQUENCE [LARGE SCALE GENOMIC DNA]</scope>
    <source>
        <strain evidence="3">CCUG 54523</strain>
    </source>
</reference>
<name>A0ABW3AL18_9MICO</name>
<comment type="caution">
    <text evidence="2">The sequence shown here is derived from an EMBL/GenBank/DDBJ whole genome shotgun (WGS) entry which is preliminary data.</text>
</comment>
<accession>A0ABW3AL18</accession>
<keyword evidence="1" id="KW-1133">Transmembrane helix</keyword>
<protein>
    <recommendedName>
        <fullName evidence="4">Lipoprotein</fullName>
    </recommendedName>
</protein>
<sequence>MRIARVLLILAGTALGLYGAVLLVTTLPPASLLALAVWLVGVLVVHDAVLAPATSAIRAAWWRHADERPRTVTAAVQVGFAVGAVLSLFVLPEIWAQSRGSANPTILVGDYALRLAVVWGVIAAVVLVIWRTALRRARRPER</sequence>
<dbReference type="EMBL" id="JBHTII010000001">
    <property type="protein sequence ID" value="MFD0791014.1"/>
    <property type="molecule type" value="Genomic_DNA"/>
</dbReference>
<keyword evidence="3" id="KW-1185">Reference proteome</keyword>